<evidence type="ECO:0000256" key="3">
    <source>
        <dbReference type="ARBA" id="ARBA00022692"/>
    </source>
</evidence>
<sequence length="1281" mass="135377">MARLLYRLGKSSAAHAWAVILVWLAVLALAVGGVAVSGVHLSNAITIPGTETQNLADKLKAEMPEANQGTGRVVFYTEDGSEFTQAQKDGIEDALKATEDVSGVDSTVNPFERQQQLDDGRKQLEDGRQKLEQGEKQMAQLQKSLPPGVSPEQVLKQQGIDPNQLEQQKAQLEQGEQSYERMGDYRVVSEDQNSAISVVNFTQEQNAVEADTKTAVMDAVRAHPVDGVGVEFSQEIAQDITALLGPSEIIGVVVAGLVLLIMLRALVPAALPVLTALLGVAVATCITLSFSGAVDMMSVTPMLGVMLGLAVGIDYSLFVLNRHRQQLRRGVEVRESIGLAVGTSGTAVFFAALTVMVALVALNVTGIPFLGLMGTTAGLAVLVALLLTLTLTPALLSLAGRRVLPKKQRNAAPHEESIDEHNVPLHLRHPWITTLACAAVLIVLAIPAQSMRLGLPDASIEAEDSTQYKAYQRIAEDFGAGENGPIAVVVDLPEGLSKAEAQEKINVVSDQLAAQEDVANVLPGQLTDDRATGVIQVIPESGPAEAATEELVGSIRDLNGDLESQEDVHVGVAGTTAANIDVSQLLGEKLPLYLGVVMLISLLLLLMVFRSVLVPVIATLGFLLSVLASLGAVVAVYQWGWGGALFGVHDPGPILSFLPTLMVGILFGLAMDYQLFLVSGMREAYVHGHPARQAVVHGFRAGRSVVTAAAIIMISVFAGFIFSELSMIRPIGFALAGGVLLDAFVVRMLLIPAVMRLLGEKAWWLPRWLDKILPHVDVEGESLLRETAAASTADAAGHADDDAARHSHARGRHRADSAHRHRGSGQHTGAAVAGAAAGAAGVAAHHRGSSKEEAARGEASSHDRSAVEGELGSGGRTAVAEAPEGAGATVENSAPEGRTSGGPSAAAGSAAAAVGARHAASGDLDAPEDARHAASAPLGVPEAERTVTEQHRARRHGRHAADVPGHETPGADGPAAREVTPDVVLVPADPALRATNQGLRVLPDVWESEQKLLASLASPREEAAPHKSMHKRATFEKVMVAGRPVVIARPRPALERAAAPVVIHWHGGAYVHPMTGTHWRWIDALMQRTGATVVVPGYGLAPDHTVDEALALADGVWSLARSLSPRVFLAGDSAGGGLAVAQAMRLREAGAEQPAGLILVSPWVDATVSNPEIEEYRSVDHMLDTEGPRAAGRWWAGTREVTDPMVSPAFGEVHGLPRTFVLQGDRDMLFPDTMEFVTDLVRAGVDTTTVVCEGGPHVYALMVWSKRATEDLDRVVRWMGR</sequence>
<feature type="domain" description="SSD" evidence="10">
    <location>
        <begin position="273"/>
        <end position="398"/>
    </location>
</feature>
<organism evidence="11 12">
    <name type="scientific">Kocuria rhizophila</name>
    <dbReference type="NCBI Taxonomy" id="72000"/>
    <lineage>
        <taxon>Bacteria</taxon>
        <taxon>Bacillati</taxon>
        <taxon>Actinomycetota</taxon>
        <taxon>Actinomycetes</taxon>
        <taxon>Micrococcales</taxon>
        <taxon>Micrococcaceae</taxon>
        <taxon>Kocuria</taxon>
    </lineage>
</organism>
<dbReference type="InterPro" id="IPR050545">
    <property type="entry name" value="Mycobact_MmpL"/>
</dbReference>
<dbReference type="SUPFAM" id="SSF53474">
    <property type="entry name" value="alpha/beta-Hydrolases"/>
    <property type="match status" value="1"/>
</dbReference>
<dbReference type="InterPro" id="IPR000731">
    <property type="entry name" value="SSD"/>
</dbReference>
<keyword evidence="2" id="KW-1003">Cell membrane</keyword>
<feature type="transmembrane region" description="Helical" evidence="9">
    <location>
        <begin position="657"/>
        <end position="680"/>
    </location>
</feature>
<evidence type="ECO:0000256" key="1">
    <source>
        <dbReference type="ARBA" id="ARBA00004651"/>
    </source>
</evidence>
<dbReference type="GO" id="GO:0005886">
    <property type="term" value="C:plasma membrane"/>
    <property type="evidence" value="ECO:0007669"/>
    <property type="project" value="UniProtKB-SubCell"/>
</dbReference>
<feature type="compositionally biased region" description="Low complexity" evidence="8">
    <location>
        <begin position="829"/>
        <end position="843"/>
    </location>
</feature>
<feature type="transmembrane region" description="Helical" evidence="9">
    <location>
        <begin position="339"/>
        <end position="364"/>
    </location>
</feature>
<dbReference type="PANTHER" id="PTHR33406">
    <property type="entry name" value="MEMBRANE PROTEIN MJ1562-RELATED"/>
    <property type="match status" value="1"/>
</dbReference>
<dbReference type="InterPro" id="IPR029058">
    <property type="entry name" value="AB_hydrolase_fold"/>
</dbReference>
<evidence type="ECO:0000256" key="8">
    <source>
        <dbReference type="SAM" id="MobiDB-lite"/>
    </source>
</evidence>
<evidence type="ECO:0000256" key="4">
    <source>
        <dbReference type="ARBA" id="ARBA00022989"/>
    </source>
</evidence>
<feature type="compositionally biased region" description="Basic and acidic residues" evidence="8">
    <location>
        <begin position="849"/>
        <end position="867"/>
    </location>
</feature>
<keyword evidence="7" id="KW-0175">Coiled coil</keyword>
<evidence type="ECO:0000256" key="5">
    <source>
        <dbReference type="ARBA" id="ARBA00023136"/>
    </source>
</evidence>
<evidence type="ECO:0000256" key="6">
    <source>
        <dbReference type="PROSITE-ProRule" id="PRU10038"/>
    </source>
</evidence>
<feature type="compositionally biased region" description="Basic residues" evidence="8">
    <location>
        <begin position="806"/>
        <end position="824"/>
    </location>
</feature>
<feature type="transmembrane region" description="Helical" evidence="9">
    <location>
        <begin position="701"/>
        <end position="722"/>
    </location>
</feature>
<comment type="caution">
    <text evidence="11">The sequence shown here is derived from an EMBL/GenBank/DDBJ whole genome shotgun (WGS) entry which is preliminary data.</text>
</comment>
<dbReference type="Gene3D" id="3.40.50.1820">
    <property type="entry name" value="alpha/beta hydrolase"/>
    <property type="match status" value="1"/>
</dbReference>
<reference evidence="11 12" key="1">
    <citation type="submission" date="2019-03" db="EMBL/GenBank/DDBJ databases">
        <title>Genome Sequencing and Assembly of Various Microbes Isolated from Alder Root Nodule.</title>
        <authorList>
            <person name="Swanson E."/>
            <person name="Sevigny J.L."/>
            <person name="Pesce C."/>
            <person name="Davis I."/>
            <person name="Kleiner V."/>
            <person name="Tisa L."/>
        </authorList>
    </citation>
    <scope>NUCLEOTIDE SEQUENCE [LARGE SCALE GENOMIC DNA]</scope>
    <source>
        <strain evidence="11 12">4R-31</strain>
    </source>
</reference>
<keyword evidence="11" id="KW-0378">Hydrolase</keyword>
<evidence type="ECO:0000256" key="7">
    <source>
        <dbReference type="SAM" id="Coils"/>
    </source>
</evidence>
<keyword evidence="3 9" id="KW-0812">Transmembrane</keyword>
<dbReference type="Pfam" id="PF07859">
    <property type="entry name" value="Abhydrolase_3"/>
    <property type="match status" value="1"/>
</dbReference>
<dbReference type="Proteomes" id="UP000298017">
    <property type="component" value="Unassembled WGS sequence"/>
</dbReference>
<dbReference type="SUPFAM" id="SSF82866">
    <property type="entry name" value="Multidrug efflux transporter AcrB transmembrane domain"/>
    <property type="match status" value="2"/>
</dbReference>
<feature type="transmembrane region" description="Helical" evidence="9">
    <location>
        <begin position="590"/>
        <end position="609"/>
    </location>
</feature>
<gene>
    <name evidence="11" type="ORF">E4P33_06950</name>
</gene>
<evidence type="ECO:0000259" key="10">
    <source>
        <dbReference type="PROSITE" id="PS50156"/>
    </source>
</evidence>
<keyword evidence="5 9" id="KW-0472">Membrane</keyword>
<feature type="transmembrane region" description="Helical" evidence="9">
    <location>
        <begin position="243"/>
        <end position="263"/>
    </location>
</feature>
<keyword evidence="12" id="KW-1185">Reference proteome</keyword>
<dbReference type="InterPro" id="IPR013094">
    <property type="entry name" value="AB_hydrolase_3"/>
</dbReference>
<feature type="compositionally biased region" description="Basic and acidic residues" evidence="8">
    <location>
        <begin position="942"/>
        <end position="951"/>
    </location>
</feature>
<feature type="transmembrane region" description="Helical" evidence="9">
    <location>
        <begin position="270"/>
        <end position="290"/>
    </location>
</feature>
<feature type="coiled-coil region" evidence="7">
    <location>
        <begin position="117"/>
        <end position="144"/>
    </location>
</feature>
<dbReference type="EMBL" id="SPNK01000006">
    <property type="protein sequence ID" value="TFI01295.1"/>
    <property type="molecule type" value="Genomic_DNA"/>
</dbReference>
<feature type="region of interest" description="Disordered" evidence="8">
    <location>
        <begin position="789"/>
        <end position="976"/>
    </location>
</feature>
<name>A0AAX2SAG8_KOCRH</name>
<feature type="transmembrane region" description="Helical" evidence="9">
    <location>
        <begin position="296"/>
        <end position="318"/>
    </location>
</feature>
<protein>
    <submittedName>
        <fullName evidence="11">Steryl acetyl hydrolase</fullName>
    </submittedName>
</protein>
<accession>A0AAX2SAG8</accession>
<dbReference type="InterPro" id="IPR033140">
    <property type="entry name" value="Lipase_GDXG_put_SER_AS"/>
</dbReference>
<evidence type="ECO:0000256" key="2">
    <source>
        <dbReference type="ARBA" id="ARBA00022475"/>
    </source>
</evidence>
<feature type="active site" evidence="6">
    <location>
        <position position="1133"/>
    </location>
</feature>
<dbReference type="PANTHER" id="PTHR33406:SF13">
    <property type="entry name" value="MEMBRANE PROTEIN YDFJ"/>
    <property type="match status" value="1"/>
</dbReference>
<proteinExistence type="predicted"/>
<feature type="transmembrane region" description="Helical" evidence="9">
    <location>
        <begin position="376"/>
        <end position="399"/>
    </location>
</feature>
<keyword evidence="4 9" id="KW-1133">Transmembrane helix</keyword>
<evidence type="ECO:0000256" key="9">
    <source>
        <dbReference type="SAM" id="Phobius"/>
    </source>
</evidence>
<feature type="transmembrane region" description="Helical" evidence="9">
    <location>
        <begin position="616"/>
        <end position="637"/>
    </location>
</feature>
<feature type="transmembrane region" description="Helical" evidence="9">
    <location>
        <begin position="431"/>
        <end position="448"/>
    </location>
</feature>
<dbReference type="InterPro" id="IPR004869">
    <property type="entry name" value="MMPL_dom"/>
</dbReference>
<dbReference type="Gene3D" id="1.20.1640.10">
    <property type="entry name" value="Multidrug efflux transporter AcrB transmembrane domain"/>
    <property type="match status" value="2"/>
</dbReference>
<feature type="compositionally biased region" description="Low complexity" evidence="8">
    <location>
        <begin position="901"/>
        <end position="922"/>
    </location>
</feature>
<dbReference type="PROSITE" id="PS50156">
    <property type="entry name" value="SSD"/>
    <property type="match status" value="1"/>
</dbReference>
<dbReference type="PROSITE" id="PS01174">
    <property type="entry name" value="LIPASE_GDXG_SER"/>
    <property type="match status" value="1"/>
</dbReference>
<evidence type="ECO:0000313" key="11">
    <source>
        <dbReference type="EMBL" id="TFI01295.1"/>
    </source>
</evidence>
<dbReference type="RefSeq" id="WP_135010612.1">
    <property type="nucleotide sequence ID" value="NZ_JAYEXM010000001.1"/>
</dbReference>
<comment type="subcellular location">
    <subcellularLocation>
        <location evidence="1">Cell membrane</location>
        <topology evidence="1">Multi-pass membrane protein</topology>
    </subcellularLocation>
</comment>
<dbReference type="Pfam" id="PF03176">
    <property type="entry name" value="MMPL"/>
    <property type="match status" value="2"/>
</dbReference>
<dbReference type="GO" id="GO:0016787">
    <property type="term" value="F:hydrolase activity"/>
    <property type="evidence" value="ECO:0007669"/>
    <property type="project" value="UniProtKB-KW"/>
</dbReference>
<evidence type="ECO:0000313" key="12">
    <source>
        <dbReference type="Proteomes" id="UP000298017"/>
    </source>
</evidence>